<dbReference type="SUPFAM" id="SSF49313">
    <property type="entry name" value="Cadherin-like"/>
    <property type="match status" value="1"/>
</dbReference>
<evidence type="ECO:0000256" key="2">
    <source>
        <dbReference type="ARBA" id="ARBA00022692"/>
    </source>
</evidence>
<proteinExistence type="predicted"/>
<evidence type="ECO:0000256" key="3">
    <source>
        <dbReference type="ARBA" id="ARBA00022737"/>
    </source>
</evidence>
<dbReference type="PROSITE" id="PS50268">
    <property type="entry name" value="CADHERIN_2"/>
    <property type="match status" value="1"/>
</dbReference>
<dbReference type="GeneID" id="101846634"/>
<evidence type="ECO:0000313" key="9">
    <source>
        <dbReference type="Proteomes" id="UP000694888"/>
    </source>
</evidence>
<dbReference type="PROSITE" id="PS00232">
    <property type="entry name" value="CADHERIN_1"/>
    <property type="match status" value="1"/>
</dbReference>
<dbReference type="CDD" id="cd11304">
    <property type="entry name" value="Cadherin_repeat"/>
    <property type="match status" value="1"/>
</dbReference>
<comment type="subcellular location">
    <subcellularLocation>
        <location evidence="1">Membrane</location>
    </subcellularLocation>
</comment>
<dbReference type="InterPro" id="IPR020894">
    <property type="entry name" value="Cadherin_CS"/>
</dbReference>
<keyword evidence="5" id="KW-1133">Transmembrane helix</keyword>
<dbReference type="InterPro" id="IPR002126">
    <property type="entry name" value="Cadherin-like_dom"/>
</dbReference>
<name>A0ABM1VQ19_APLCA</name>
<dbReference type="PANTHER" id="PTHR24026:SF126">
    <property type="entry name" value="PROTOCADHERIN FAT 4"/>
    <property type="match status" value="1"/>
</dbReference>
<keyword evidence="3" id="KW-0677">Repeat</keyword>
<accession>A0ABM1VQ19</accession>
<keyword evidence="9" id="KW-1185">Reference proteome</keyword>
<dbReference type="Proteomes" id="UP000694888">
    <property type="component" value="Unplaced"/>
</dbReference>
<keyword evidence="6" id="KW-0472">Membrane</keyword>
<evidence type="ECO:0000313" key="10">
    <source>
        <dbReference type="RefSeq" id="XP_035824511.1"/>
    </source>
</evidence>
<dbReference type="Pfam" id="PF00028">
    <property type="entry name" value="Cadherin"/>
    <property type="match status" value="1"/>
</dbReference>
<reference evidence="10" key="1">
    <citation type="submission" date="2025-08" db="UniProtKB">
        <authorList>
            <consortium name="RefSeq"/>
        </authorList>
    </citation>
    <scope>IDENTIFICATION</scope>
</reference>
<keyword evidence="4 7" id="KW-0106">Calcium</keyword>
<dbReference type="RefSeq" id="XP_035824511.1">
    <property type="nucleotide sequence ID" value="XM_035968618.1"/>
</dbReference>
<dbReference type="PANTHER" id="PTHR24026">
    <property type="entry name" value="FAT ATYPICAL CADHERIN-RELATED"/>
    <property type="match status" value="1"/>
</dbReference>
<keyword evidence="2" id="KW-0812">Transmembrane</keyword>
<evidence type="ECO:0000256" key="1">
    <source>
        <dbReference type="ARBA" id="ARBA00004370"/>
    </source>
</evidence>
<organism evidence="9 10">
    <name type="scientific">Aplysia californica</name>
    <name type="common">California sea hare</name>
    <dbReference type="NCBI Taxonomy" id="6500"/>
    <lineage>
        <taxon>Eukaryota</taxon>
        <taxon>Metazoa</taxon>
        <taxon>Spiralia</taxon>
        <taxon>Lophotrochozoa</taxon>
        <taxon>Mollusca</taxon>
        <taxon>Gastropoda</taxon>
        <taxon>Heterobranchia</taxon>
        <taxon>Euthyneura</taxon>
        <taxon>Tectipleura</taxon>
        <taxon>Aplysiida</taxon>
        <taxon>Aplysioidea</taxon>
        <taxon>Aplysiidae</taxon>
        <taxon>Aplysia</taxon>
    </lineage>
</organism>
<evidence type="ECO:0000256" key="4">
    <source>
        <dbReference type="ARBA" id="ARBA00022837"/>
    </source>
</evidence>
<dbReference type="SMART" id="SM00112">
    <property type="entry name" value="CA"/>
    <property type="match status" value="1"/>
</dbReference>
<evidence type="ECO:0000256" key="6">
    <source>
        <dbReference type="ARBA" id="ARBA00023136"/>
    </source>
</evidence>
<gene>
    <name evidence="10" type="primary">LOC101846634</name>
</gene>
<feature type="domain" description="Cadherin" evidence="8">
    <location>
        <begin position="15"/>
        <end position="97"/>
    </location>
</feature>
<protein>
    <submittedName>
        <fullName evidence="10">Protocadherin gamma-A3</fullName>
    </submittedName>
</protein>
<dbReference type="Gene3D" id="2.60.40.60">
    <property type="entry name" value="Cadherins"/>
    <property type="match status" value="1"/>
</dbReference>
<dbReference type="PRINTS" id="PR00205">
    <property type="entry name" value="CADHERIN"/>
</dbReference>
<sequence length="117" mass="13128">MLFVSDINDNAPVFVGLPYRTTVRENAPVGSSVYTVSATDPDTGLGSRPVFSIKANIPANQADYEATFTMNATFGYITLRKKLDYETRSFYHFRVSVKSLYIRSVSEDAPVVRFTER</sequence>
<evidence type="ECO:0000259" key="8">
    <source>
        <dbReference type="PROSITE" id="PS50268"/>
    </source>
</evidence>
<evidence type="ECO:0000256" key="5">
    <source>
        <dbReference type="ARBA" id="ARBA00022989"/>
    </source>
</evidence>
<evidence type="ECO:0000256" key="7">
    <source>
        <dbReference type="PROSITE-ProRule" id="PRU00043"/>
    </source>
</evidence>
<dbReference type="InterPro" id="IPR015919">
    <property type="entry name" value="Cadherin-like_sf"/>
</dbReference>